<dbReference type="STRING" id="314260.PB2503_05187"/>
<keyword evidence="8" id="KW-1003">Cell membrane</keyword>
<dbReference type="InterPro" id="IPR000711">
    <property type="entry name" value="ATPase_OSCP/dsu"/>
</dbReference>
<dbReference type="PROSITE" id="PS00389">
    <property type="entry name" value="ATPASE_DELTA"/>
    <property type="match status" value="1"/>
</dbReference>
<evidence type="ECO:0000313" key="11">
    <source>
        <dbReference type="Proteomes" id="UP000001302"/>
    </source>
</evidence>
<keyword evidence="9" id="KW-0175">Coiled coil</keyword>
<accession>E0TFU7</accession>
<dbReference type="NCBIfam" id="NF004402">
    <property type="entry name" value="PRK05758.2-2"/>
    <property type="match status" value="1"/>
</dbReference>
<reference evidence="11" key="1">
    <citation type="submission" date="2010-08" db="EMBL/GenBank/DDBJ databases">
        <title>Genome sequence of Parvularcula bermudensis HTCC2503.</title>
        <authorList>
            <person name="Kang D.-M."/>
            <person name="Oh H.-M."/>
            <person name="Cho J.-C."/>
        </authorList>
    </citation>
    <scope>NUCLEOTIDE SEQUENCE [LARGE SCALE GENOMIC DNA]</scope>
    <source>
        <strain evidence="11">ATCC BAA-594 / HTCC2503 / KCTC 12087</strain>
    </source>
</reference>
<dbReference type="PRINTS" id="PR00125">
    <property type="entry name" value="ATPASEDELTA"/>
</dbReference>
<dbReference type="SUPFAM" id="SSF47928">
    <property type="entry name" value="N-terminal domain of the delta subunit of the F1F0-ATP synthase"/>
    <property type="match status" value="1"/>
</dbReference>
<proteinExistence type="inferred from homology"/>
<dbReference type="Pfam" id="PF00213">
    <property type="entry name" value="OSCP"/>
    <property type="match status" value="1"/>
</dbReference>
<evidence type="ECO:0000256" key="9">
    <source>
        <dbReference type="SAM" id="Coils"/>
    </source>
</evidence>
<sequence length="182" mass="19734">MAPSSSEVAERYSEALFDLALENGELDAVERDLLSLEKALANSEDLRRLIKSPVFDNDTKQAGLVAVLERAAASRTVLNFARLLSANGRASALPGIIAAFNRRLAKHRGRVAAEAISAKPLTDEQERDLRSRLEAAVGKTVELSTQVDPSLLGGLIVKVGSRMIDSSLRTKLNRLQQTLKEA</sequence>
<dbReference type="PANTHER" id="PTHR11910">
    <property type="entry name" value="ATP SYNTHASE DELTA CHAIN"/>
    <property type="match status" value="1"/>
</dbReference>
<keyword evidence="4 8" id="KW-0406">Ion transport</keyword>
<keyword evidence="5 8" id="KW-0472">Membrane</keyword>
<protein>
    <recommendedName>
        <fullName evidence="8">ATP synthase subunit delta</fullName>
    </recommendedName>
    <alternativeName>
        <fullName evidence="8">ATP synthase F(1) sector subunit delta</fullName>
    </alternativeName>
    <alternativeName>
        <fullName evidence="8">F-type ATPase subunit delta</fullName>
        <shortName evidence="8">F-ATPase subunit delta</shortName>
    </alternativeName>
</protein>
<reference evidence="10 11" key="2">
    <citation type="journal article" date="2011" name="J. Bacteriol.">
        <title>Complete genome sequence of strain HTCC2503T of Parvularcula bermudensis, the type species of the order "Parvularculales" in the class Alphaproteobacteria.</title>
        <authorList>
            <person name="Oh H.M."/>
            <person name="Kang I."/>
            <person name="Vergin K.L."/>
            <person name="Kang D."/>
            <person name="Rhee K.H."/>
            <person name="Giovannoni S.J."/>
            <person name="Cho J.C."/>
        </authorList>
    </citation>
    <scope>NUCLEOTIDE SEQUENCE [LARGE SCALE GENOMIC DNA]</scope>
    <source>
        <strain evidence="11">ATCC BAA-594 / HTCC2503 / KCTC 12087</strain>
    </source>
</reference>
<dbReference type="HOGENOM" id="CLU_085114_0_1_5"/>
<dbReference type="EMBL" id="CP002156">
    <property type="protein sequence ID" value="ADM09112.1"/>
    <property type="molecule type" value="Genomic_DNA"/>
</dbReference>
<keyword evidence="11" id="KW-1185">Reference proteome</keyword>
<name>E0TFU7_PARBH</name>
<dbReference type="InterPro" id="IPR020781">
    <property type="entry name" value="ATPase_OSCP/d_CS"/>
</dbReference>
<evidence type="ECO:0000313" key="10">
    <source>
        <dbReference type="EMBL" id="ADM09112.1"/>
    </source>
</evidence>
<dbReference type="KEGG" id="pbr:PB2503_05187"/>
<dbReference type="NCBIfam" id="NF004406">
    <property type="entry name" value="PRK05758.3-2"/>
    <property type="match status" value="1"/>
</dbReference>
<evidence type="ECO:0000256" key="3">
    <source>
        <dbReference type="ARBA" id="ARBA00022781"/>
    </source>
</evidence>
<evidence type="ECO:0000256" key="8">
    <source>
        <dbReference type="HAMAP-Rule" id="MF_01416"/>
    </source>
</evidence>
<dbReference type="GO" id="GO:0005886">
    <property type="term" value="C:plasma membrane"/>
    <property type="evidence" value="ECO:0007669"/>
    <property type="project" value="UniProtKB-SubCell"/>
</dbReference>
<evidence type="ECO:0000256" key="5">
    <source>
        <dbReference type="ARBA" id="ARBA00023136"/>
    </source>
</evidence>
<dbReference type="NCBIfam" id="TIGR01145">
    <property type="entry name" value="ATP_synt_delta"/>
    <property type="match status" value="1"/>
</dbReference>
<dbReference type="OrthoDB" id="9796185at2"/>
<keyword evidence="6 8" id="KW-0139">CF(1)</keyword>
<keyword evidence="8" id="KW-0997">Cell inner membrane</keyword>
<keyword evidence="2 8" id="KW-0813">Transport</keyword>
<keyword evidence="3 8" id="KW-0375">Hydrogen ion transport</keyword>
<dbReference type="AlphaFoldDB" id="E0TFU7"/>
<keyword evidence="7 8" id="KW-0066">ATP synthesis</keyword>
<dbReference type="Gene3D" id="1.10.520.20">
    <property type="entry name" value="N-terminal domain of the delta subunit of the F1F0-ATP synthase"/>
    <property type="match status" value="1"/>
</dbReference>
<organism evidence="10 11">
    <name type="scientific">Parvularcula bermudensis (strain ATCC BAA-594 / HTCC2503 / KCTC 12087)</name>
    <dbReference type="NCBI Taxonomy" id="314260"/>
    <lineage>
        <taxon>Bacteria</taxon>
        <taxon>Pseudomonadati</taxon>
        <taxon>Pseudomonadota</taxon>
        <taxon>Alphaproteobacteria</taxon>
        <taxon>Parvularculales</taxon>
        <taxon>Parvularculaceae</taxon>
        <taxon>Parvularcula</taxon>
    </lineage>
</organism>
<comment type="function">
    <text evidence="8">This protein is part of the stalk that links CF(0) to CF(1). It either transmits conformational changes from CF(0) to CF(1) or is implicated in proton conduction.</text>
</comment>
<dbReference type="Proteomes" id="UP000001302">
    <property type="component" value="Chromosome"/>
</dbReference>
<dbReference type="GO" id="GO:0046933">
    <property type="term" value="F:proton-transporting ATP synthase activity, rotational mechanism"/>
    <property type="evidence" value="ECO:0007669"/>
    <property type="project" value="UniProtKB-UniRule"/>
</dbReference>
<comment type="function">
    <text evidence="8">F(1)F(0) ATP synthase produces ATP from ADP in the presence of a proton or sodium gradient. F-type ATPases consist of two structural domains, F(1) containing the extramembraneous catalytic core and F(0) containing the membrane proton channel, linked together by a central stalk and a peripheral stalk. During catalysis, ATP synthesis in the catalytic domain of F(1) is coupled via a rotary mechanism of the central stalk subunits to proton translocation.</text>
</comment>
<dbReference type="RefSeq" id="WP_013300086.1">
    <property type="nucleotide sequence ID" value="NC_014414.1"/>
</dbReference>
<dbReference type="HAMAP" id="MF_01416">
    <property type="entry name" value="ATP_synth_delta_bact"/>
    <property type="match status" value="1"/>
</dbReference>
<dbReference type="InterPro" id="IPR026015">
    <property type="entry name" value="ATP_synth_OSCP/delta_N_sf"/>
</dbReference>
<evidence type="ECO:0000256" key="4">
    <source>
        <dbReference type="ARBA" id="ARBA00023065"/>
    </source>
</evidence>
<feature type="coiled-coil region" evidence="9">
    <location>
        <begin position="19"/>
        <end position="46"/>
    </location>
</feature>
<dbReference type="GO" id="GO:0045259">
    <property type="term" value="C:proton-transporting ATP synthase complex"/>
    <property type="evidence" value="ECO:0007669"/>
    <property type="project" value="UniProtKB-KW"/>
</dbReference>
<dbReference type="eggNOG" id="COG0712">
    <property type="taxonomic scope" value="Bacteria"/>
</dbReference>
<comment type="subunit">
    <text evidence="8">F-type ATPases have 2 components, F(1) - the catalytic core - and F(0) - the membrane proton channel. F(1) has five subunits: alpha(3), beta(3), gamma(1), delta(1), epsilon(1). F(0) has three main subunits: a(1), b(2) and c(10-14). The alpha and beta chains form an alternating ring which encloses part of the gamma chain. F(1) is attached to F(0) by a central stalk formed by the gamma and epsilon chains, while a peripheral stalk is formed by the delta and b chains.</text>
</comment>
<evidence type="ECO:0000256" key="6">
    <source>
        <dbReference type="ARBA" id="ARBA00023196"/>
    </source>
</evidence>
<evidence type="ECO:0000256" key="2">
    <source>
        <dbReference type="ARBA" id="ARBA00022448"/>
    </source>
</evidence>
<comment type="subcellular location">
    <subcellularLocation>
        <location evidence="8">Cell inner membrane</location>
        <topology evidence="8">Peripheral membrane protein</topology>
    </subcellularLocation>
    <subcellularLocation>
        <location evidence="1">Membrane</location>
    </subcellularLocation>
</comment>
<gene>
    <name evidence="8" type="primary">atpH</name>
    <name evidence="10" type="ordered locus">PB2503_05187</name>
</gene>
<comment type="similarity">
    <text evidence="8">Belongs to the ATPase delta chain family.</text>
</comment>
<evidence type="ECO:0000256" key="1">
    <source>
        <dbReference type="ARBA" id="ARBA00004370"/>
    </source>
</evidence>
<evidence type="ECO:0000256" key="7">
    <source>
        <dbReference type="ARBA" id="ARBA00023310"/>
    </source>
</evidence>